<dbReference type="Pfam" id="PF01713">
    <property type="entry name" value="Smr"/>
    <property type="match status" value="1"/>
</dbReference>
<evidence type="ECO:0000256" key="1">
    <source>
        <dbReference type="SAM" id="MobiDB-lite"/>
    </source>
</evidence>
<evidence type="ECO:0000313" key="4">
    <source>
        <dbReference type="Proteomes" id="UP000191024"/>
    </source>
</evidence>
<name>A0A1G4KAU5_9SACH</name>
<evidence type="ECO:0000313" key="3">
    <source>
        <dbReference type="EMBL" id="SCV01286.1"/>
    </source>
</evidence>
<dbReference type="OrthoDB" id="3231855at2759"/>
<organism evidence="3 4">
    <name type="scientific">Lachancea mirantina</name>
    <dbReference type="NCBI Taxonomy" id="1230905"/>
    <lineage>
        <taxon>Eukaryota</taxon>
        <taxon>Fungi</taxon>
        <taxon>Dikarya</taxon>
        <taxon>Ascomycota</taxon>
        <taxon>Saccharomycotina</taxon>
        <taxon>Saccharomycetes</taxon>
        <taxon>Saccharomycetales</taxon>
        <taxon>Saccharomycetaceae</taxon>
        <taxon>Lachancea</taxon>
    </lineage>
</organism>
<dbReference type="SMART" id="SM00463">
    <property type="entry name" value="SMR"/>
    <property type="match status" value="1"/>
</dbReference>
<dbReference type="AlphaFoldDB" id="A0A1G4KAU5"/>
<proteinExistence type="predicted"/>
<gene>
    <name evidence="3" type="ORF">LAMI_0G10506G</name>
</gene>
<feature type="domain" description="Smr" evidence="2">
    <location>
        <begin position="187"/>
        <end position="263"/>
    </location>
</feature>
<sequence>MGTGRARRVGTPPRPMHKGAHVGPHVPGRSPVVRNAQNTKIFFPPFCPGFLSWLGLAPAPPTASFQGPLPIPNRPVPSHLHMSGSAQVVPPSNSGPHRGPLLAERDYNHATDSQYKSLRSQADAAYDAQKKLSAQSQRAYRAGDKADAHRLSEQAKQQLSHAQQLNLQAAEYVFTQNNADSASNHQIDLHGLYVKEAQWILQKRIAAAAAAGEPFLHVIVGKGLHSANGVAKIKPAAEETCAQAHISCRVDPKNTGVLQVDLRGARVPAAWASATTYQAPQAPHYAQQQATPQAHGQAHTQAQQHAAAAPGNGETGGGLLGLVLQLVCMCVKNSGR</sequence>
<dbReference type="STRING" id="1230905.A0A1G4KAU5"/>
<dbReference type="Proteomes" id="UP000191024">
    <property type="component" value="Chromosome G"/>
</dbReference>
<feature type="compositionally biased region" description="Polar residues" evidence="1">
    <location>
        <begin position="84"/>
        <end position="95"/>
    </location>
</feature>
<feature type="region of interest" description="Disordered" evidence="1">
    <location>
        <begin position="282"/>
        <end position="311"/>
    </location>
</feature>
<dbReference type="InterPro" id="IPR053020">
    <property type="entry name" value="Smr_domain_protein"/>
</dbReference>
<dbReference type="InterPro" id="IPR002625">
    <property type="entry name" value="Smr_dom"/>
</dbReference>
<dbReference type="InterPro" id="IPR036063">
    <property type="entry name" value="Smr_dom_sf"/>
</dbReference>
<accession>A0A1G4KAU5</accession>
<reference evidence="3 4" key="1">
    <citation type="submission" date="2016-03" db="EMBL/GenBank/DDBJ databases">
        <authorList>
            <person name="Devillers H."/>
        </authorList>
    </citation>
    <scope>NUCLEOTIDE SEQUENCE [LARGE SCALE GENOMIC DNA]</scope>
    <source>
        <strain evidence="3">CBS 11717</strain>
    </source>
</reference>
<protein>
    <submittedName>
        <fullName evidence="3">LAMI_0G10506g1_1</fullName>
    </submittedName>
</protein>
<dbReference type="Pfam" id="PF08590">
    <property type="entry name" value="DUF1771"/>
    <property type="match status" value="1"/>
</dbReference>
<dbReference type="InterPro" id="IPR013899">
    <property type="entry name" value="DUF1771"/>
</dbReference>
<feature type="region of interest" description="Disordered" evidence="1">
    <location>
        <begin position="78"/>
        <end position="101"/>
    </location>
</feature>
<dbReference type="EMBL" id="LT598469">
    <property type="protein sequence ID" value="SCV01286.1"/>
    <property type="molecule type" value="Genomic_DNA"/>
</dbReference>
<evidence type="ECO:0000259" key="2">
    <source>
        <dbReference type="PROSITE" id="PS50828"/>
    </source>
</evidence>
<dbReference type="SMART" id="SM01162">
    <property type="entry name" value="DUF1771"/>
    <property type="match status" value="1"/>
</dbReference>
<keyword evidence="4" id="KW-1185">Reference proteome</keyword>
<dbReference type="SUPFAM" id="SSF160443">
    <property type="entry name" value="SMR domain-like"/>
    <property type="match status" value="1"/>
</dbReference>
<dbReference type="PANTHER" id="PTHR47417">
    <property type="entry name" value="SMR DOMAIN-CONTAINING PROTEIN YPL199C"/>
    <property type="match status" value="1"/>
</dbReference>
<feature type="region of interest" description="Disordered" evidence="1">
    <location>
        <begin position="1"/>
        <end position="29"/>
    </location>
</feature>
<dbReference type="PANTHER" id="PTHR47417:SF1">
    <property type="entry name" value="SMR DOMAIN-CONTAINING PROTEIN YPL199C"/>
    <property type="match status" value="1"/>
</dbReference>
<dbReference type="Gene3D" id="3.30.1370.110">
    <property type="match status" value="1"/>
</dbReference>
<dbReference type="PROSITE" id="PS50828">
    <property type="entry name" value="SMR"/>
    <property type="match status" value="1"/>
</dbReference>